<dbReference type="WBParaSite" id="JU765_v2.g3010.t1">
    <property type="protein sequence ID" value="JU765_v2.g3010.t1"/>
    <property type="gene ID" value="JU765_v2.g3010"/>
</dbReference>
<accession>A0AC34R3B9</accession>
<dbReference type="Proteomes" id="UP000887576">
    <property type="component" value="Unplaced"/>
</dbReference>
<reference evidence="2" key="1">
    <citation type="submission" date="2022-11" db="UniProtKB">
        <authorList>
            <consortium name="WormBaseParasite"/>
        </authorList>
    </citation>
    <scope>IDENTIFICATION</scope>
</reference>
<organism evidence="1 2">
    <name type="scientific">Panagrolaimus sp. JU765</name>
    <dbReference type="NCBI Taxonomy" id="591449"/>
    <lineage>
        <taxon>Eukaryota</taxon>
        <taxon>Metazoa</taxon>
        <taxon>Ecdysozoa</taxon>
        <taxon>Nematoda</taxon>
        <taxon>Chromadorea</taxon>
        <taxon>Rhabditida</taxon>
        <taxon>Tylenchina</taxon>
        <taxon>Panagrolaimomorpha</taxon>
        <taxon>Panagrolaimoidea</taxon>
        <taxon>Panagrolaimidae</taxon>
        <taxon>Panagrolaimus</taxon>
    </lineage>
</organism>
<sequence length="157" mass="18072">MVEALEKAKNGIRQELDAVLKVAAQQFHDDDKLTDDANQAICNVIEAVFIHGLKDAFFLKGSRFSKYPEPNFWPFVSKFTHRSIKNQIGELKQIKSEIGKARAWIRIVLNEGQLEHYISLLSKDVKQLENFYVKNAFLRDGERLEALMGYLKAMTKL</sequence>
<name>A0AC34R3B9_9BILA</name>
<evidence type="ECO:0000313" key="2">
    <source>
        <dbReference type="WBParaSite" id="JU765_v2.g3010.t1"/>
    </source>
</evidence>
<proteinExistence type="predicted"/>
<protein>
    <submittedName>
        <fullName evidence="2">RUN domain-containing protein</fullName>
    </submittedName>
</protein>
<evidence type="ECO:0000313" key="1">
    <source>
        <dbReference type="Proteomes" id="UP000887576"/>
    </source>
</evidence>